<reference evidence="2 3" key="1">
    <citation type="submission" date="2018-03" db="EMBL/GenBank/DDBJ databases">
        <title>Adhaeribacter sp. HMF7605 Genome sequencing and assembly.</title>
        <authorList>
            <person name="Kang H."/>
            <person name="Kang J."/>
            <person name="Cha I."/>
            <person name="Kim H."/>
            <person name="Joh K."/>
        </authorList>
    </citation>
    <scope>NUCLEOTIDE SEQUENCE [LARGE SCALE GENOMIC DNA]</scope>
    <source>
        <strain evidence="2 3">HMF7605</strain>
    </source>
</reference>
<dbReference type="GO" id="GO:0004386">
    <property type="term" value="F:helicase activity"/>
    <property type="evidence" value="ECO:0007669"/>
    <property type="project" value="UniProtKB-KW"/>
</dbReference>
<proteinExistence type="predicted"/>
<dbReference type="CDD" id="cd13225">
    <property type="entry name" value="PH-like_bacteria"/>
    <property type="match status" value="1"/>
</dbReference>
<dbReference type="SUPFAM" id="SSF50729">
    <property type="entry name" value="PH domain-like"/>
    <property type="match status" value="1"/>
</dbReference>
<dbReference type="Pfam" id="PF08000">
    <property type="entry name" value="bPH_1"/>
    <property type="match status" value="1"/>
</dbReference>
<dbReference type="AlphaFoldDB" id="A0A2T2YNM4"/>
<dbReference type="RefSeq" id="WP_106933279.1">
    <property type="nucleotide sequence ID" value="NZ_PYFT01000001.1"/>
</dbReference>
<dbReference type="PANTHER" id="PTHR35796">
    <property type="entry name" value="HYPOTHETICAL CYTOSOLIC PROTEIN"/>
    <property type="match status" value="1"/>
</dbReference>
<organism evidence="2 3">
    <name type="scientific">Adhaeribacter arboris</name>
    <dbReference type="NCBI Taxonomy" id="2072846"/>
    <lineage>
        <taxon>Bacteria</taxon>
        <taxon>Pseudomonadati</taxon>
        <taxon>Bacteroidota</taxon>
        <taxon>Cytophagia</taxon>
        <taxon>Cytophagales</taxon>
        <taxon>Hymenobacteraceae</taxon>
        <taxon>Adhaeribacter</taxon>
    </lineage>
</organism>
<dbReference type="PANTHER" id="PTHR35796:SF3">
    <property type="entry name" value="BHLH DOMAIN-CONTAINING PROTEIN"/>
    <property type="match status" value="1"/>
</dbReference>
<keyword evidence="3" id="KW-1185">Reference proteome</keyword>
<evidence type="ECO:0000259" key="1">
    <source>
        <dbReference type="Pfam" id="PF08000"/>
    </source>
</evidence>
<keyword evidence="2" id="KW-0347">Helicase</keyword>
<evidence type="ECO:0000313" key="2">
    <source>
        <dbReference type="EMBL" id="PSR57107.1"/>
    </source>
</evidence>
<gene>
    <name evidence="2" type="ORF">AHMF7605_28320</name>
</gene>
<name>A0A2T2YNM4_9BACT</name>
<dbReference type="EMBL" id="PYFT01000001">
    <property type="protein sequence ID" value="PSR57107.1"/>
    <property type="molecule type" value="Genomic_DNA"/>
</dbReference>
<dbReference type="InterPro" id="IPR012544">
    <property type="entry name" value="PHb"/>
</dbReference>
<feature type="domain" description="Bacterial Pleckstrin homology" evidence="1">
    <location>
        <begin position="3"/>
        <end position="122"/>
    </location>
</feature>
<dbReference type="InterPro" id="IPR037063">
    <property type="entry name" value="PHb_sf"/>
</dbReference>
<sequence length="125" mass="14127">MGILDGLMGNASEVPLEKVQAEFAPLLVDGEMLEKAFKILRDMLVFTNKRLIIIDKQGLTGSKVEFLSIPYKYITRFSKESGGLLDLDAELKIWVSGQSEPIKKEFRKDNNINLVYQLLSAHILK</sequence>
<keyword evidence="2" id="KW-0378">Hydrolase</keyword>
<keyword evidence="2" id="KW-0067">ATP-binding</keyword>
<protein>
    <submittedName>
        <fullName evidence="2">Helicase</fullName>
    </submittedName>
</protein>
<keyword evidence="2" id="KW-0547">Nucleotide-binding</keyword>
<dbReference type="Proteomes" id="UP000240357">
    <property type="component" value="Unassembled WGS sequence"/>
</dbReference>
<dbReference type="Gene3D" id="2.30.29.50">
    <property type="entry name" value="Bacterial Pleckstrin homology domain"/>
    <property type="match status" value="1"/>
</dbReference>
<comment type="caution">
    <text evidence="2">The sequence shown here is derived from an EMBL/GenBank/DDBJ whole genome shotgun (WGS) entry which is preliminary data.</text>
</comment>
<dbReference type="OrthoDB" id="9803613at2"/>
<evidence type="ECO:0000313" key="3">
    <source>
        <dbReference type="Proteomes" id="UP000240357"/>
    </source>
</evidence>
<accession>A0A2T2YNM4</accession>